<proteinExistence type="predicted"/>
<evidence type="ECO:0000256" key="2">
    <source>
        <dbReference type="SAM" id="SignalP"/>
    </source>
</evidence>
<accession>A0A9W7G980</accession>
<reference evidence="4" key="1">
    <citation type="journal article" date="2023" name="Commun. Biol.">
        <title>Genome analysis of Parmales, the sister group of diatoms, reveals the evolutionary specialization of diatoms from phago-mixotrophs to photoautotrophs.</title>
        <authorList>
            <person name="Ban H."/>
            <person name="Sato S."/>
            <person name="Yoshikawa S."/>
            <person name="Yamada K."/>
            <person name="Nakamura Y."/>
            <person name="Ichinomiya M."/>
            <person name="Sato N."/>
            <person name="Blanc-Mathieu R."/>
            <person name="Endo H."/>
            <person name="Kuwata A."/>
            <person name="Ogata H."/>
        </authorList>
    </citation>
    <scope>NUCLEOTIDE SEQUENCE [LARGE SCALE GENOMIC DNA]</scope>
</reference>
<gene>
    <name evidence="3" type="ORF">TrCOL_g6276</name>
</gene>
<feature type="transmembrane region" description="Helical" evidence="1">
    <location>
        <begin position="171"/>
        <end position="187"/>
    </location>
</feature>
<keyword evidence="1" id="KW-1133">Transmembrane helix</keyword>
<protein>
    <submittedName>
        <fullName evidence="3">Uncharacterized protein</fullName>
    </submittedName>
</protein>
<feature type="transmembrane region" description="Helical" evidence="1">
    <location>
        <begin position="289"/>
        <end position="310"/>
    </location>
</feature>
<sequence length="437" mass="47239">MMRWLLLPVAFVCLEWSLLLSPSIVLDSTPVIWTTSATNASLSLKLPHTRVQAFELGWHAAQYAACLRTTPNDGCVAHVDAANAAVGPASRMTAEQLTQVNLQAELQLEDEERSIGQRVLGFFSFVNIIWVISIFGGLLTVGPFLLYVFGEQIVKVLKALYTDLLVPMHKLGVFELCAYAFTFLLSAQSCRYPVQHASAAQLVGLTGALGVLPCWAYSTSLWAGPSKGNEEKFMSLTGALVALSLAPLSLLHSSSLMGFFTVAAVYVACGFAMGPCFGGFYVGFRSFDAVTRCLLVSACFVVTFATLSIIDVAGPFLAPFALGARVLGNVGYFLALLLYSSKWRGRRRAILGYGASNGLMLVSLVSAMFVGSVFSLPSYTNTALTFFVLWIMEKQLEAKWGSAGIAVKFANFIALYGIAHHLNTHPEVITSIFDPSE</sequence>
<dbReference type="Proteomes" id="UP001165065">
    <property type="component" value="Unassembled WGS sequence"/>
</dbReference>
<organism evidence="3 4">
    <name type="scientific">Triparma columacea</name>
    <dbReference type="NCBI Taxonomy" id="722753"/>
    <lineage>
        <taxon>Eukaryota</taxon>
        <taxon>Sar</taxon>
        <taxon>Stramenopiles</taxon>
        <taxon>Ochrophyta</taxon>
        <taxon>Bolidophyceae</taxon>
        <taxon>Parmales</taxon>
        <taxon>Triparmaceae</taxon>
        <taxon>Triparma</taxon>
    </lineage>
</organism>
<keyword evidence="4" id="KW-1185">Reference proteome</keyword>
<feature type="chain" id="PRO_5040789203" evidence="2">
    <location>
        <begin position="18"/>
        <end position="437"/>
    </location>
</feature>
<feature type="transmembrane region" description="Helical" evidence="1">
    <location>
        <begin position="128"/>
        <end position="150"/>
    </location>
</feature>
<dbReference type="OrthoDB" id="2361540at2759"/>
<keyword evidence="2" id="KW-0732">Signal</keyword>
<feature type="transmembrane region" description="Helical" evidence="1">
    <location>
        <begin position="199"/>
        <end position="221"/>
    </location>
</feature>
<evidence type="ECO:0000256" key="1">
    <source>
        <dbReference type="SAM" id="Phobius"/>
    </source>
</evidence>
<feature type="transmembrane region" description="Helical" evidence="1">
    <location>
        <begin position="257"/>
        <end position="282"/>
    </location>
</feature>
<keyword evidence="1" id="KW-0472">Membrane</keyword>
<feature type="transmembrane region" description="Helical" evidence="1">
    <location>
        <begin position="233"/>
        <end position="251"/>
    </location>
</feature>
<evidence type="ECO:0000313" key="4">
    <source>
        <dbReference type="Proteomes" id="UP001165065"/>
    </source>
</evidence>
<dbReference type="EMBL" id="BRYA01000068">
    <property type="protein sequence ID" value="GMI36746.1"/>
    <property type="molecule type" value="Genomic_DNA"/>
</dbReference>
<name>A0A9W7G980_9STRA</name>
<dbReference type="AlphaFoldDB" id="A0A9W7G980"/>
<keyword evidence="1" id="KW-0812">Transmembrane</keyword>
<feature type="signal peptide" evidence="2">
    <location>
        <begin position="1"/>
        <end position="17"/>
    </location>
</feature>
<feature type="transmembrane region" description="Helical" evidence="1">
    <location>
        <begin position="316"/>
        <end position="338"/>
    </location>
</feature>
<comment type="caution">
    <text evidence="3">The sequence shown here is derived from an EMBL/GenBank/DDBJ whole genome shotgun (WGS) entry which is preliminary data.</text>
</comment>
<feature type="transmembrane region" description="Helical" evidence="1">
    <location>
        <begin position="350"/>
        <end position="370"/>
    </location>
</feature>
<evidence type="ECO:0000313" key="3">
    <source>
        <dbReference type="EMBL" id="GMI36746.1"/>
    </source>
</evidence>